<evidence type="ECO:0000313" key="1">
    <source>
        <dbReference type="EMBL" id="SCU73039.1"/>
    </source>
</evidence>
<dbReference type="VEuPathDB" id="TriTrypDB:TEOVI_000462300"/>
<reference evidence="1" key="1">
    <citation type="submission" date="2016-09" db="EMBL/GenBank/DDBJ databases">
        <authorList>
            <person name="Hebert L."/>
            <person name="Moumen B."/>
        </authorList>
    </citation>
    <scope>NUCLEOTIDE SEQUENCE [LARGE SCALE GENOMIC DNA]</scope>
    <source>
        <strain evidence="1">OVI</strain>
    </source>
</reference>
<gene>
    <name evidence="1" type="ORF">TEOVI_000462300</name>
</gene>
<dbReference type="GeneID" id="92378563"/>
<protein>
    <submittedName>
        <fullName evidence="1">Uncharacterized protein</fullName>
    </submittedName>
</protein>
<evidence type="ECO:0000313" key="2">
    <source>
        <dbReference type="Proteomes" id="UP000195570"/>
    </source>
</evidence>
<keyword evidence="2" id="KW-1185">Reference proteome</keyword>
<dbReference type="EMBL" id="CZPT02001968">
    <property type="protein sequence ID" value="SCU73039.1"/>
    <property type="molecule type" value="Genomic_DNA"/>
</dbReference>
<proteinExistence type="predicted"/>
<name>A0A1G4IKE2_TRYEQ</name>
<sequence>MRIHAPPYPFFNFLFLCFHTEPRRIPRRTVSYTQVVPASIFHGMADRALTCVRPAAYFLPGDRASSFSIFHGMADRALKCVRPAAYFLPGDRASSFLSSGAIFLFEERVCTPHKASESTVCPVAGHSKVFAPSCYVEPFSIIEVALEERRNRVGRMSWCFRLFAMKLRGGNPTQFPPPASSVEHVQV</sequence>
<comment type="caution">
    <text evidence="1">The sequence shown here is derived from an EMBL/GenBank/DDBJ whole genome shotgun (WGS) entry which is preliminary data.</text>
</comment>
<organism evidence="1 2">
    <name type="scientific">Trypanosoma equiperdum</name>
    <dbReference type="NCBI Taxonomy" id="5694"/>
    <lineage>
        <taxon>Eukaryota</taxon>
        <taxon>Discoba</taxon>
        <taxon>Euglenozoa</taxon>
        <taxon>Kinetoplastea</taxon>
        <taxon>Metakinetoplastina</taxon>
        <taxon>Trypanosomatida</taxon>
        <taxon>Trypanosomatidae</taxon>
        <taxon>Trypanosoma</taxon>
    </lineage>
</organism>
<accession>A0A1G4IKE2</accession>
<dbReference type="RefSeq" id="XP_067083471.1">
    <property type="nucleotide sequence ID" value="XM_067227370.1"/>
</dbReference>
<dbReference type="AlphaFoldDB" id="A0A1G4IKE2"/>
<dbReference type="Proteomes" id="UP000195570">
    <property type="component" value="Unassembled WGS sequence"/>
</dbReference>